<dbReference type="EMBL" id="MT142031">
    <property type="protein sequence ID" value="QJA73488.1"/>
    <property type="molecule type" value="Genomic_DNA"/>
</dbReference>
<gene>
    <name evidence="2" type="ORF">MM415A02333_0003</name>
    <name evidence="1" type="ORF">MM415B01281_0007</name>
</gene>
<organism evidence="1">
    <name type="scientific">viral metagenome</name>
    <dbReference type="NCBI Taxonomy" id="1070528"/>
    <lineage>
        <taxon>unclassified sequences</taxon>
        <taxon>metagenomes</taxon>
        <taxon>organismal metagenomes</taxon>
    </lineage>
</organism>
<sequence>MKKYLWTVSLMLALALIFSVCDAKTLPHYLHGIKQISDFKDLSEAQRQIALITEEFRNLAYFKNQPASNIINDSIKREYVIYGKKVTIIYHNYVEGDKIRYYDKTGFIELTHEDFKAVEDDLNNCLRVAAEANAKLYKDFSQRIESKIASILDIQDVRDKADTIIPEYGIAYRDVFGFADIHEADFLPEKLYFTKIPEALGQCILNADIILYNPLGRVTDYIIGFPSTLAHEMVHNNPKLQSMPFAWNFDIELQTSYTQLAHNAYALISTLFHPYLDSVRFGEKVYFSFDNKAAIYRILRDMTSSTLRLDEEALEYEIENIINTKAELVKILPDFFAEFYANRLFWIAVDKKFRNNNTWFEALMASKYEPTILRNENDENTGAKEDLIFIKKLDDSGVIDDIRKEAWAALKEKKEDPDINSIMNEIKMFRMFYHVDSLSLSLFLKDINLKNPSFSDLQKIRGYINRFYEIERGIK</sequence>
<proteinExistence type="predicted"/>
<name>A0A6M3IR14_9ZZZZ</name>
<evidence type="ECO:0000313" key="2">
    <source>
        <dbReference type="EMBL" id="QJA73488.1"/>
    </source>
</evidence>
<reference evidence="1" key="1">
    <citation type="submission" date="2020-03" db="EMBL/GenBank/DDBJ databases">
        <title>The deep terrestrial virosphere.</title>
        <authorList>
            <person name="Holmfeldt K."/>
            <person name="Nilsson E."/>
            <person name="Simone D."/>
            <person name="Lopez-Fernandez M."/>
            <person name="Wu X."/>
            <person name="de Brujin I."/>
            <person name="Lundin D."/>
            <person name="Andersson A."/>
            <person name="Bertilsson S."/>
            <person name="Dopson M."/>
        </authorList>
    </citation>
    <scope>NUCLEOTIDE SEQUENCE</scope>
    <source>
        <strain evidence="2">MM415A02333</strain>
        <strain evidence="1">MM415B01281</strain>
    </source>
</reference>
<protein>
    <submittedName>
        <fullName evidence="1">Uncharacterized protein</fullName>
    </submittedName>
</protein>
<evidence type="ECO:0000313" key="1">
    <source>
        <dbReference type="EMBL" id="QJA59517.1"/>
    </source>
</evidence>
<dbReference type="AlphaFoldDB" id="A0A6M3IR14"/>
<dbReference type="EMBL" id="MT141373">
    <property type="protein sequence ID" value="QJA59517.1"/>
    <property type="molecule type" value="Genomic_DNA"/>
</dbReference>
<accession>A0A6M3IR14</accession>